<evidence type="ECO:0000313" key="4">
    <source>
        <dbReference type="EMBL" id="BAQ19358.1"/>
    </source>
</evidence>
<evidence type="ECO:0000259" key="3">
    <source>
        <dbReference type="Pfam" id="PF12588"/>
    </source>
</evidence>
<dbReference type="InterPro" id="IPR003817">
    <property type="entry name" value="PS_Dcarbxylase"/>
</dbReference>
<dbReference type="PANTHER" id="PTHR10067:SF9">
    <property type="entry name" value="PHOSPHATIDYLSERINE DECARBOXYLASE FAMILY PROTEIN (AFU_ORTHOLOGUE AFUA_7G01730)"/>
    <property type="match status" value="1"/>
</dbReference>
<accession>A0A0B6VHA8</accession>
<dbReference type="InterPro" id="IPR022237">
    <property type="entry name" value="PsiD-like"/>
</dbReference>
<keyword evidence="2" id="KW-0456">Lyase</keyword>
<feature type="domain" description="L-tryptophan decarboxylase PsiD-like" evidence="3">
    <location>
        <begin position="46"/>
        <end position="177"/>
    </location>
</feature>
<protein>
    <submittedName>
        <fullName evidence="4">Phosphatidylserine decarboxylase 1</fullName>
    </submittedName>
</protein>
<dbReference type="Pfam" id="PF12588">
    <property type="entry name" value="PSDC"/>
    <property type="match status" value="1"/>
</dbReference>
<dbReference type="PANTHER" id="PTHR10067">
    <property type="entry name" value="PHOSPHATIDYLSERINE DECARBOXYLASE"/>
    <property type="match status" value="1"/>
</dbReference>
<reference evidence="4" key="1">
    <citation type="submission" date="2014-02" db="EMBL/GenBank/DDBJ databases">
        <title>Development of a transformation system for the edible mushroom Grifola frondosa: demonstrating heterologous gene expression and RNAi-mediated gene silencing.</title>
        <authorList>
            <person name="Sato M."/>
            <person name="Kurahashi A."/>
            <person name="Nishibori K."/>
            <person name="Fujimori F."/>
        </authorList>
    </citation>
    <scope>NUCLEOTIDE SEQUENCE</scope>
    <source>
        <tissue evidence="4">Fruiting body</tissue>
    </source>
</reference>
<name>A0A0B6VHA8_GRIFR</name>
<dbReference type="GO" id="GO:0006646">
    <property type="term" value="P:phosphatidylethanolamine biosynthetic process"/>
    <property type="evidence" value="ECO:0007669"/>
    <property type="project" value="TreeGrafter"/>
</dbReference>
<proteinExistence type="predicted"/>
<gene>
    <name evidence="4" type="primary">Gf.PSD1</name>
</gene>
<dbReference type="Pfam" id="PF02666">
    <property type="entry name" value="PS_Dcarbxylase"/>
    <property type="match status" value="1"/>
</dbReference>
<evidence type="ECO:0000256" key="2">
    <source>
        <dbReference type="ARBA" id="ARBA00023239"/>
    </source>
</evidence>
<keyword evidence="1" id="KW-0210">Decarboxylase</keyword>
<dbReference type="GO" id="GO:0005739">
    <property type="term" value="C:mitochondrion"/>
    <property type="evidence" value="ECO:0007669"/>
    <property type="project" value="TreeGrafter"/>
</dbReference>
<dbReference type="AlphaFoldDB" id="A0A0B6VHA8"/>
<dbReference type="GO" id="GO:0004609">
    <property type="term" value="F:phosphatidylserine decarboxylase activity"/>
    <property type="evidence" value="ECO:0007669"/>
    <property type="project" value="InterPro"/>
</dbReference>
<sequence>MSYRKTTLTRYAGWLPANPAIQRSFIGKHAELIRTPYGRRAAHVAPVAKFENAIKSDPTMVDLFNQIFLQVSDENQVKDFDSLLYMLDIIVVQPPKYYVAKDESGNVIGEPIGVPVYLLFDLLSNTSAAYDLFRKPAFNAALKDLLDSWGQYLTTGDSNSSLNDQHEGWFSDVALTSLEEGRGVFNETYVCPDPNLVSRGFSSWDAFFTREVQASARPVAAPGDKTLIHSACESTVYRIAYNVQDHDQFWLKGQAYSLYNMLNRDDESAKQFIGGTVYQAFLSPFDYHRWCSPVDGTITKAVVVPGTYYAVLPDAGAEVGDPDLKPGDPHGALIRSQGWITLSATRALIFIQADNPDIGLVGFIGVGMAEVSTCEVTVVDGQKVKTGDELGMFHFGGSSHTLIFGPQTKVTFADSVVVDQHLLVNSIIAQASKA</sequence>
<evidence type="ECO:0000256" key="1">
    <source>
        <dbReference type="ARBA" id="ARBA00022793"/>
    </source>
</evidence>
<dbReference type="EMBL" id="AB909027">
    <property type="protein sequence ID" value="BAQ19358.1"/>
    <property type="molecule type" value="Genomic_DNA"/>
</dbReference>
<organism evidence="4">
    <name type="scientific">Grifola frondosa</name>
    <name type="common">Maitake</name>
    <name type="synonym">Polyporus frondosus</name>
    <dbReference type="NCBI Taxonomy" id="5627"/>
    <lineage>
        <taxon>Eukaryota</taxon>
        <taxon>Fungi</taxon>
        <taxon>Dikarya</taxon>
        <taxon>Basidiomycota</taxon>
        <taxon>Agaricomycotina</taxon>
        <taxon>Agaricomycetes</taxon>
        <taxon>Polyporales</taxon>
        <taxon>Grifolaceae</taxon>
        <taxon>Grifola</taxon>
    </lineage>
</organism>